<dbReference type="Gene3D" id="3.40.50.1110">
    <property type="entry name" value="SGNH hydrolase"/>
    <property type="match status" value="1"/>
</dbReference>
<dbReference type="AlphaFoldDB" id="A0A315XXE7"/>
<keyword evidence="1" id="KW-0812">Transmembrane</keyword>
<evidence type="ECO:0000256" key="1">
    <source>
        <dbReference type="SAM" id="Phobius"/>
    </source>
</evidence>
<comment type="caution">
    <text evidence="4">The sequence shown here is derived from an EMBL/GenBank/DDBJ whole genome shotgun (WGS) entry which is preliminary data.</text>
</comment>
<evidence type="ECO:0000313" key="5">
    <source>
        <dbReference type="Proteomes" id="UP000245720"/>
    </source>
</evidence>
<dbReference type="Pfam" id="PF13472">
    <property type="entry name" value="Lipase_GDSL_2"/>
    <property type="match status" value="1"/>
</dbReference>
<dbReference type="PANTHER" id="PTHR30383">
    <property type="entry name" value="THIOESTERASE 1/PROTEASE 1/LYSOPHOSPHOLIPASE L1"/>
    <property type="match status" value="1"/>
</dbReference>
<protein>
    <submittedName>
        <fullName evidence="4">Lysophospholipase L1-like esterase</fullName>
    </submittedName>
</protein>
<feature type="domain" description="SGNH hydrolase-type esterase" evidence="3">
    <location>
        <begin position="43"/>
        <end position="270"/>
    </location>
</feature>
<dbReference type="CDD" id="cd00229">
    <property type="entry name" value="SGNH_hydrolase"/>
    <property type="match status" value="1"/>
</dbReference>
<gene>
    <name evidence="4" type="ORF">IE37_02172</name>
</gene>
<accession>A0A315XXE7</accession>
<dbReference type="PROSITE" id="PS51257">
    <property type="entry name" value="PROKAR_LIPOPROTEIN"/>
    <property type="match status" value="1"/>
</dbReference>
<evidence type="ECO:0000313" key="4">
    <source>
        <dbReference type="EMBL" id="PWJ11907.1"/>
    </source>
</evidence>
<dbReference type="InterPro" id="IPR013830">
    <property type="entry name" value="SGNH_hydro"/>
</dbReference>
<keyword evidence="1" id="KW-0472">Membrane</keyword>
<dbReference type="InterPro" id="IPR036514">
    <property type="entry name" value="SGNH_hydro_sf"/>
</dbReference>
<evidence type="ECO:0000256" key="2">
    <source>
        <dbReference type="SAM" id="SignalP"/>
    </source>
</evidence>
<feature type="signal peptide" evidence="2">
    <location>
        <begin position="1"/>
        <end position="20"/>
    </location>
</feature>
<dbReference type="Proteomes" id="UP000245720">
    <property type="component" value="Unassembled WGS sequence"/>
</dbReference>
<dbReference type="InterPro" id="IPR051532">
    <property type="entry name" value="Ester_Hydrolysis_Enzymes"/>
</dbReference>
<evidence type="ECO:0000259" key="3">
    <source>
        <dbReference type="Pfam" id="PF13472"/>
    </source>
</evidence>
<dbReference type="OrthoDB" id="26855at2"/>
<sequence length="337" mass="36298">MLRRITAVAGALVMAVGLCSCTMTEIPEREVVHNTEVPPKMLFLGDSIAAGYGLEGYTLTDNYNCPDSYANILKERYNAELPDDCGHVMVNKAVSGYTSGDLIEQIQSGALDSDLSDSDAVIVSIGGNDLLDIMLGLLNSLGIDDTGSFDTAQFDIFSAASMFMSMDGDVDKALEQFDDNIKVISDELLERTEGTVYIQTLYDPLEYFSKFSMVTDFSAKKIGRLNTMIKDNSPRGYKVIDVAADFKGKAAELTRIADYDIHPNEAGHKVIAEDVDAALRATGFSYTTIEQGEKQLTADGKKAIAAGCGGGAAAVIAAVTVTVLMIRKRRRKSTSAE</sequence>
<feature type="chain" id="PRO_5016248139" evidence="2">
    <location>
        <begin position="21"/>
        <end position="337"/>
    </location>
</feature>
<dbReference type="EMBL" id="QGDI01000008">
    <property type="protein sequence ID" value="PWJ11907.1"/>
    <property type="molecule type" value="Genomic_DNA"/>
</dbReference>
<feature type="transmembrane region" description="Helical" evidence="1">
    <location>
        <begin position="303"/>
        <end position="326"/>
    </location>
</feature>
<reference evidence="4 5" key="1">
    <citation type="submission" date="2018-05" db="EMBL/GenBank/DDBJ databases">
        <title>The Hungate 1000. A catalogue of reference genomes from the rumen microbiome.</title>
        <authorList>
            <person name="Kelly W."/>
        </authorList>
    </citation>
    <scope>NUCLEOTIDE SEQUENCE [LARGE SCALE GENOMIC DNA]</scope>
    <source>
        <strain evidence="4 5">SAb67</strain>
    </source>
</reference>
<dbReference type="PANTHER" id="PTHR30383:SF5">
    <property type="entry name" value="SGNH HYDROLASE-TYPE ESTERASE DOMAIN-CONTAINING PROTEIN"/>
    <property type="match status" value="1"/>
</dbReference>
<dbReference type="GO" id="GO:0004622">
    <property type="term" value="F:phosphatidylcholine lysophospholipase activity"/>
    <property type="evidence" value="ECO:0007669"/>
    <property type="project" value="TreeGrafter"/>
</dbReference>
<dbReference type="RefSeq" id="WP_109726926.1">
    <property type="nucleotide sequence ID" value="NZ_CAMOTJ010000026.1"/>
</dbReference>
<name>A0A315XXE7_RUMFL</name>
<keyword evidence="1" id="KW-1133">Transmembrane helix</keyword>
<dbReference type="SUPFAM" id="SSF52266">
    <property type="entry name" value="SGNH hydrolase"/>
    <property type="match status" value="1"/>
</dbReference>
<proteinExistence type="predicted"/>
<keyword evidence="2" id="KW-0732">Signal</keyword>
<organism evidence="4 5">
    <name type="scientific">Ruminococcus flavefaciens</name>
    <dbReference type="NCBI Taxonomy" id="1265"/>
    <lineage>
        <taxon>Bacteria</taxon>
        <taxon>Bacillati</taxon>
        <taxon>Bacillota</taxon>
        <taxon>Clostridia</taxon>
        <taxon>Eubacteriales</taxon>
        <taxon>Oscillospiraceae</taxon>
        <taxon>Ruminococcus</taxon>
    </lineage>
</organism>